<keyword evidence="4" id="KW-1185">Reference proteome</keyword>
<accession>A0AAD7VT07</accession>
<comment type="caution">
    <text evidence="3">The sequence shown here is derived from an EMBL/GenBank/DDBJ whole genome shotgun (WGS) entry which is preliminary data.</text>
</comment>
<sequence>MAGSRAIGRDVHFYLFSEPDNSLGGMILNPSVTEKGFLSMLNILIVHYDALKPGHYDIRPYSRKDAISITDEPWIARILSKTVTGRDDFFRARVRERDGKCVITGVVNAGAYRNDWVGFETARIFPLSSEEYWVQSGYSTWITKREGEQRATLQSHIHQKFDSFSFSINPDDGYKITCFDEDSFRIDGKILDPICRESSGEAGARDNLLRWHFRQAVLANNNMRGAGEAVFEMDFPPGTDMMGDILGGPEAGKRMEAELFSRLNGQFLV</sequence>
<dbReference type="GeneID" id="80885678"/>
<organism evidence="3 4">
    <name type="scientific">Lipomyces tetrasporus</name>
    <dbReference type="NCBI Taxonomy" id="54092"/>
    <lineage>
        <taxon>Eukaryota</taxon>
        <taxon>Fungi</taxon>
        <taxon>Dikarya</taxon>
        <taxon>Ascomycota</taxon>
        <taxon>Saccharomycotina</taxon>
        <taxon>Lipomycetes</taxon>
        <taxon>Lipomycetales</taxon>
        <taxon>Lipomycetaceae</taxon>
        <taxon>Lipomyces</taxon>
    </lineage>
</organism>
<dbReference type="Pfam" id="PF25324">
    <property type="entry name" value="DUF7881"/>
    <property type="match status" value="1"/>
</dbReference>
<dbReference type="Proteomes" id="UP001217417">
    <property type="component" value="Unassembled WGS sequence"/>
</dbReference>
<protein>
    <recommendedName>
        <fullName evidence="5">HNH nuclease domain-containing protein</fullName>
    </recommendedName>
</protein>
<evidence type="ECO:0008006" key="5">
    <source>
        <dbReference type="Google" id="ProtNLM"/>
    </source>
</evidence>
<name>A0AAD7VT07_9ASCO</name>
<gene>
    <name evidence="3" type="ORF">POJ06DRAFT_295476</name>
</gene>
<dbReference type="AlphaFoldDB" id="A0AAD7VT07"/>
<feature type="domain" description="HNH nuclease" evidence="1">
    <location>
        <begin position="101"/>
        <end position="169"/>
    </location>
</feature>
<evidence type="ECO:0000313" key="4">
    <source>
        <dbReference type="Proteomes" id="UP001217417"/>
    </source>
</evidence>
<reference evidence="3" key="1">
    <citation type="submission" date="2023-03" db="EMBL/GenBank/DDBJ databases">
        <title>Near-Complete genome sequence of Lipomyces tetrasporous NRRL Y-64009, an oleaginous yeast capable of growing on lignocellulosic hydrolysates.</title>
        <authorList>
            <consortium name="Lawrence Berkeley National Laboratory"/>
            <person name="Jagtap S.S."/>
            <person name="Liu J.-J."/>
            <person name="Walukiewicz H.E."/>
            <person name="Pangilinan J."/>
            <person name="Lipzen A."/>
            <person name="Ahrendt S."/>
            <person name="Koriabine M."/>
            <person name="Cobaugh K."/>
            <person name="Salamov A."/>
            <person name="Yoshinaga Y."/>
            <person name="Ng V."/>
            <person name="Daum C."/>
            <person name="Grigoriev I.V."/>
            <person name="Slininger P.J."/>
            <person name="Dien B.S."/>
            <person name="Jin Y.-S."/>
            <person name="Rao C.V."/>
        </authorList>
    </citation>
    <scope>NUCLEOTIDE SEQUENCE</scope>
    <source>
        <strain evidence="3">NRRL Y-64009</strain>
    </source>
</reference>
<dbReference type="RefSeq" id="XP_056043961.1">
    <property type="nucleotide sequence ID" value="XM_056190512.1"/>
</dbReference>
<evidence type="ECO:0000259" key="1">
    <source>
        <dbReference type="Pfam" id="PF13391"/>
    </source>
</evidence>
<evidence type="ECO:0000259" key="2">
    <source>
        <dbReference type="Pfam" id="PF25324"/>
    </source>
</evidence>
<dbReference type="Pfam" id="PF13391">
    <property type="entry name" value="HNH_2"/>
    <property type="match status" value="1"/>
</dbReference>
<dbReference type="InterPro" id="IPR057203">
    <property type="entry name" value="DUF7881"/>
</dbReference>
<feature type="domain" description="DUF7881" evidence="2">
    <location>
        <begin position="8"/>
        <end position="46"/>
    </location>
</feature>
<evidence type="ECO:0000313" key="3">
    <source>
        <dbReference type="EMBL" id="KAJ8100511.1"/>
    </source>
</evidence>
<proteinExistence type="predicted"/>
<dbReference type="InterPro" id="IPR003615">
    <property type="entry name" value="HNH_nuc"/>
</dbReference>
<dbReference type="EMBL" id="JARPMG010000005">
    <property type="protein sequence ID" value="KAJ8100511.1"/>
    <property type="molecule type" value="Genomic_DNA"/>
</dbReference>